<accession>A0A6M5YRM3</accession>
<dbReference type="Pfam" id="PF08869">
    <property type="entry name" value="XisI"/>
    <property type="match status" value="1"/>
</dbReference>
<dbReference type="KEGG" id="ftj:FTUN_3465"/>
<dbReference type="Gene3D" id="3.30.310.110">
    <property type="entry name" value="XisI-like"/>
    <property type="match status" value="1"/>
</dbReference>
<dbReference type="InterPro" id="IPR014968">
    <property type="entry name" value="XisI"/>
</dbReference>
<organism evidence="1 2">
    <name type="scientific">Frigoriglobus tundricola</name>
    <dbReference type="NCBI Taxonomy" id="2774151"/>
    <lineage>
        <taxon>Bacteria</taxon>
        <taxon>Pseudomonadati</taxon>
        <taxon>Planctomycetota</taxon>
        <taxon>Planctomycetia</taxon>
        <taxon>Gemmatales</taxon>
        <taxon>Gemmataceae</taxon>
        <taxon>Frigoriglobus</taxon>
    </lineage>
</organism>
<dbReference type="AlphaFoldDB" id="A0A6M5YRM3"/>
<protein>
    <submittedName>
        <fullName evidence="1">FdxN element excision controlling factor protein</fullName>
    </submittedName>
</protein>
<name>A0A6M5YRM3_9BACT</name>
<keyword evidence="2" id="KW-1185">Reference proteome</keyword>
<evidence type="ECO:0000313" key="2">
    <source>
        <dbReference type="Proteomes" id="UP000503447"/>
    </source>
</evidence>
<evidence type="ECO:0000313" key="1">
    <source>
        <dbReference type="EMBL" id="QJW95911.1"/>
    </source>
</evidence>
<dbReference type="Proteomes" id="UP000503447">
    <property type="component" value="Chromosome"/>
</dbReference>
<dbReference type="SUPFAM" id="SSF143847">
    <property type="entry name" value="XisI-like"/>
    <property type="match status" value="1"/>
</dbReference>
<sequence>MGSLNHYRKTIRHVLEDYAAWVTKPGGPVRAEVVFDPVLDHFELVRLGWEGTGAFTP</sequence>
<proteinExistence type="predicted"/>
<reference evidence="2" key="1">
    <citation type="submission" date="2020-05" db="EMBL/GenBank/DDBJ databases">
        <title>Frigoriglobus tundricola gen. nov., sp. nov., a psychrotolerant cellulolytic planctomycete of the family Gemmataceae with two divergent copies of 16S rRNA gene.</title>
        <authorList>
            <person name="Kulichevskaya I.S."/>
            <person name="Ivanova A.A."/>
            <person name="Naumoff D.G."/>
            <person name="Beletsky A.V."/>
            <person name="Rijpstra W.I.C."/>
            <person name="Sinninghe Damste J.S."/>
            <person name="Mardanov A.V."/>
            <person name="Ravin N.V."/>
            <person name="Dedysh S.N."/>
        </authorList>
    </citation>
    <scope>NUCLEOTIDE SEQUENCE [LARGE SCALE GENOMIC DNA]</scope>
    <source>
        <strain evidence="2">PL17</strain>
    </source>
</reference>
<dbReference type="InterPro" id="IPR035943">
    <property type="entry name" value="XisI-like_sf"/>
</dbReference>
<dbReference type="EMBL" id="CP053452">
    <property type="protein sequence ID" value="QJW95911.1"/>
    <property type="molecule type" value="Genomic_DNA"/>
</dbReference>
<gene>
    <name evidence="1" type="ORF">FTUN_3465</name>
</gene>